<feature type="compositionally biased region" description="Basic and acidic residues" evidence="1">
    <location>
        <begin position="399"/>
        <end position="410"/>
    </location>
</feature>
<dbReference type="SUPFAM" id="SSF81301">
    <property type="entry name" value="Nucleotidyltransferase"/>
    <property type="match status" value="1"/>
</dbReference>
<reference evidence="3 4" key="1">
    <citation type="submission" date="2020-12" db="EMBL/GenBank/DDBJ databases">
        <title>Comparative genomic insights into the epidemiology and virulence of plant pathogenic Pseudomonads from Turkey.</title>
        <authorList>
            <person name="Dillon M."/>
            <person name="Ruiz-Bedoya T."/>
            <person name="Bendalovic-Torma C."/>
            <person name="Guttman K.M."/>
            <person name="Kwak H."/>
            <person name="Middleton M.A."/>
            <person name="Wang P.W."/>
            <person name="Horuz S."/>
            <person name="Aysan Y."/>
            <person name="Guttman D.S."/>
        </authorList>
    </citation>
    <scope>NUCLEOTIDE SEQUENCE [LARGE SCALE GENOMIC DNA]</scope>
    <source>
        <strain evidence="3 4">S4_EA_3a</strain>
    </source>
</reference>
<dbReference type="PANTHER" id="PTHR41773">
    <property type="entry name" value="GTP PYROPHOSPHATASE-RELATED"/>
    <property type="match status" value="1"/>
</dbReference>
<keyword evidence="4" id="KW-1185">Reference proteome</keyword>
<dbReference type="Proteomes" id="UP000614123">
    <property type="component" value="Unassembled WGS sequence"/>
</dbReference>
<feature type="compositionally biased region" description="Polar residues" evidence="1">
    <location>
        <begin position="411"/>
        <end position="423"/>
    </location>
</feature>
<proteinExistence type="predicted"/>
<feature type="compositionally biased region" description="Polar residues" evidence="1">
    <location>
        <begin position="432"/>
        <end position="441"/>
    </location>
</feature>
<evidence type="ECO:0000313" key="4">
    <source>
        <dbReference type="Proteomes" id="UP000614123"/>
    </source>
</evidence>
<organism evidence="3 4">
    <name type="scientific">Pseudomonas veronii</name>
    <dbReference type="NCBI Taxonomy" id="76761"/>
    <lineage>
        <taxon>Bacteria</taxon>
        <taxon>Pseudomonadati</taxon>
        <taxon>Pseudomonadota</taxon>
        <taxon>Gammaproteobacteria</taxon>
        <taxon>Pseudomonadales</taxon>
        <taxon>Pseudomonadaceae</taxon>
        <taxon>Pseudomonas</taxon>
    </lineage>
</organism>
<dbReference type="Gene3D" id="3.30.460.10">
    <property type="entry name" value="Beta Polymerase, domain 2"/>
    <property type="match status" value="1"/>
</dbReference>
<dbReference type="InterPro" id="IPR007685">
    <property type="entry name" value="RelA_SpoT"/>
</dbReference>
<dbReference type="PANTHER" id="PTHR41773:SF1">
    <property type="entry name" value="RELA_SPOT DOMAIN-CONTAINING PROTEIN"/>
    <property type="match status" value="1"/>
</dbReference>
<dbReference type="RefSeq" id="WP_198717641.1">
    <property type="nucleotide sequence ID" value="NZ_JAEILD010000067.1"/>
</dbReference>
<comment type="caution">
    <text evidence="3">The sequence shown here is derived from an EMBL/GenBank/DDBJ whole genome shotgun (WGS) entry which is preliminary data.</text>
</comment>
<dbReference type="InterPro" id="IPR043519">
    <property type="entry name" value="NT_sf"/>
</dbReference>
<evidence type="ECO:0000256" key="1">
    <source>
        <dbReference type="SAM" id="MobiDB-lite"/>
    </source>
</evidence>
<dbReference type="Pfam" id="PF04607">
    <property type="entry name" value="RelA_SpoT"/>
    <property type="match status" value="1"/>
</dbReference>
<feature type="domain" description="RelA/SpoT" evidence="2">
    <location>
        <begin position="67"/>
        <end position="209"/>
    </location>
</feature>
<dbReference type="SMART" id="SM00954">
    <property type="entry name" value="RelA_SpoT"/>
    <property type="match status" value="1"/>
</dbReference>
<evidence type="ECO:0000313" key="3">
    <source>
        <dbReference type="EMBL" id="MBI6650143.1"/>
    </source>
</evidence>
<dbReference type="EMBL" id="JAEILD010000067">
    <property type="protein sequence ID" value="MBI6650143.1"/>
    <property type="molecule type" value="Genomic_DNA"/>
</dbReference>
<gene>
    <name evidence="3" type="ORF">YA0849_14165</name>
</gene>
<feature type="region of interest" description="Disordered" evidence="1">
    <location>
        <begin position="399"/>
        <end position="451"/>
    </location>
</feature>
<sequence length="451" mass="51203">MTFQMTREDFLIKSGYTKKDWEQSTLDWDQFVGIANQHEKMRSTLVLYGGTIANRIQAFGGVHSVRWRIKDTFAVLKKILRKNLEVKPKDKWQTITPENYRSVFSDLIGVRALHLLKEECIEVDKQIRDTWNVDDTTIFKRHGDLEISEIIERGATEEIHSAGYRSIHYGISYQPEKEPILVEIQVRTIFQEGWSEIDHRVKYPDFSNNEILKYFLNVFNGLSGTADEMGSFVILLDNLIKQQSASLIESELAISVRDAEVEKLQFEINKLRSDGRAPNDSIDSLQTSVNKIKDRNTSFKNSTWINSILTPNIHNLNLAAEQARSIMSGLSIDPGFTEAMRNQNAAYANAIKQSNFPNPAILEAIQNLTRPNAAMQDAIKGISLPMTSISAVISQEVRDSSQRDALEMNKKSTSLPSSTSIDNENPPVLQMNEDNNSLKSNENTEELDNEK</sequence>
<dbReference type="CDD" id="cd05399">
    <property type="entry name" value="NT_Rel-Spo_like"/>
    <property type="match status" value="1"/>
</dbReference>
<evidence type="ECO:0000259" key="2">
    <source>
        <dbReference type="SMART" id="SM00954"/>
    </source>
</evidence>
<accession>A0ABS0VIG9</accession>
<protein>
    <submittedName>
        <fullName evidence="3">RelA/SpoT domain-containing protein</fullName>
    </submittedName>
</protein>
<name>A0ABS0VIG9_PSEVE</name>